<feature type="region of interest" description="Disordered" evidence="1">
    <location>
        <begin position="21"/>
        <end position="60"/>
    </location>
</feature>
<name>A0A915E0F6_9BILA</name>
<accession>A0A915E0F6</accession>
<dbReference type="AlphaFoldDB" id="A0A915E0F6"/>
<keyword evidence="2" id="KW-1185">Reference proteome</keyword>
<evidence type="ECO:0000313" key="3">
    <source>
        <dbReference type="WBParaSite" id="jg25140"/>
    </source>
</evidence>
<organism evidence="2 3">
    <name type="scientific">Ditylenchus dipsaci</name>
    <dbReference type="NCBI Taxonomy" id="166011"/>
    <lineage>
        <taxon>Eukaryota</taxon>
        <taxon>Metazoa</taxon>
        <taxon>Ecdysozoa</taxon>
        <taxon>Nematoda</taxon>
        <taxon>Chromadorea</taxon>
        <taxon>Rhabditida</taxon>
        <taxon>Tylenchina</taxon>
        <taxon>Tylenchomorpha</taxon>
        <taxon>Sphaerularioidea</taxon>
        <taxon>Anguinidae</taxon>
        <taxon>Anguininae</taxon>
        <taxon>Ditylenchus</taxon>
    </lineage>
</organism>
<protein>
    <submittedName>
        <fullName evidence="3">Uncharacterized protein</fullName>
    </submittedName>
</protein>
<evidence type="ECO:0000256" key="1">
    <source>
        <dbReference type="SAM" id="MobiDB-lite"/>
    </source>
</evidence>
<reference evidence="3" key="1">
    <citation type="submission" date="2022-11" db="UniProtKB">
        <authorList>
            <consortium name="WormBaseParasite"/>
        </authorList>
    </citation>
    <scope>IDENTIFICATION</scope>
</reference>
<dbReference type="WBParaSite" id="jg25140">
    <property type="protein sequence ID" value="jg25140"/>
    <property type="gene ID" value="jg25140"/>
</dbReference>
<feature type="region of interest" description="Disordered" evidence="1">
    <location>
        <begin position="103"/>
        <end position="123"/>
    </location>
</feature>
<evidence type="ECO:0000313" key="2">
    <source>
        <dbReference type="Proteomes" id="UP000887574"/>
    </source>
</evidence>
<proteinExistence type="predicted"/>
<dbReference type="Proteomes" id="UP000887574">
    <property type="component" value="Unplaced"/>
</dbReference>
<sequence length="123" mass="14153">MFIAQETYPVLFDFLDFNKTTPMSNHDDDNKAVGGKGSGEDGDKSKFSSNTRSSSRKSRREGETLFPYLLNVFSVSTSAVTPMKRVMKRIFFKPPRKVVVRHQSHRWGRQQALSRSRHTQLSR</sequence>